<evidence type="ECO:0000313" key="2">
    <source>
        <dbReference type="Proteomes" id="UP000712600"/>
    </source>
</evidence>
<sequence length="285" mass="32464">MPRQMKINIDRCTHVPQQTEDATEKEHSTLAETSLVEIDQHQRNGYEHVMEVQATKEGVHREKRAKSRKLVIPKHLRREVNKVELDGFHKRVKRVPKDMSFEDAYYKYRWTLKKEQDPGKFLIPCSIQNHDFPNALCDTGSAVSIMSIDTADLLGLKMEPSPDSFTFVDNSNANSAGMIRNVKVEIGDCTIPVDFHVLEIKSGKPSSLLFGRAFMATVGAVCDLKKNMMCLTNIDERVYYDPVDKTRCKDFISCIELSDDEAHTADSTREPAKPESVMYLGFDLF</sequence>
<dbReference type="SUPFAM" id="SSF50630">
    <property type="entry name" value="Acid proteases"/>
    <property type="match status" value="1"/>
</dbReference>
<evidence type="ECO:0000313" key="1">
    <source>
        <dbReference type="EMBL" id="KAF3587740.1"/>
    </source>
</evidence>
<gene>
    <name evidence="1" type="ORF">F2Q69_00029157</name>
</gene>
<proteinExistence type="predicted"/>
<dbReference type="Proteomes" id="UP000712600">
    <property type="component" value="Unassembled WGS sequence"/>
</dbReference>
<dbReference type="Pfam" id="PF13975">
    <property type="entry name" value="gag-asp_proteas"/>
    <property type="match status" value="1"/>
</dbReference>
<dbReference type="PANTHER" id="PTHR33067:SF31">
    <property type="entry name" value="RNA-DIRECTED DNA POLYMERASE"/>
    <property type="match status" value="1"/>
</dbReference>
<name>A0A8S9S3I3_BRACR</name>
<dbReference type="InterPro" id="IPR021109">
    <property type="entry name" value="Peptidase_aspartic_dom_sf"/>
</dbReference>
<reference evidence="1" key="1">
    <citation type="submission" date="2019-12" db="EMBL/GenBank/DDBJ databases">
        <title>Genome sequencing and annotation of Brassica cretica.</title>
        <authorList>
            <person name="Studholme D.J."/>
            <person name="Sarris P."/>
        </authorList>
    </citation>
    <scope>NUCLEOTIDE SEQUENCE</scope>
    <source>
        <strain evidence="1">PFS-109/04</strain>
        <tissue evidence="1">Leaf</tissue>
    </source>
</reference>
<protein>
    <recommendedName>
        <fullName evidence="3">Aspartic peptidase DDI1-type domain-containing protein</fullName>
    </recommendedName>
</protein>
<organism evidence="1 2">
    <name type="scientific">Brassica cretica</name>
    <name type="common">Mustard</name>
    <dbReference type="NCBI Taxonomy" id="69181"/>
    <lineage>
        <taxon>Eukaryota</taxon>
        <taxon>Viridiplantae</taxon>
        <taxon>Streptophyta</taxon>
        <taxon>Embryophyta</taxon>
        <taxon>Tracheophyta</taxon>
        <taxon>Spermatophyta</taxon>
        <taxon>Magnoliopsida</taxon>
        <taxon>eudicotyledons</taxon>
        <taxon>Gunneridae</taxon>
        <taxon>Pentapetalae</taxon>
        <taxon>rosids</taxon>
        <taxon>malvids</taxon>
        <taxon>Brassicales</taxon>
        <taxon>Brassicaceae</taxon>
        <taxon>Brassiceae</taxon>
        <taxon>Brassica</taxon>
    </lineage>
</organism>
<dbReference type="Gene3D" id="2.40.70.10">
    <property type="entry name" value="Acid Proteases"/>
    <property type="match status" value="1"/>
</dbReference>
<comment type="caution">
    <text evidence="1">The sequence shown here is derived from an EMBL/GenBank/DDBJ whole genome shotgun (WGS) entry which is preliminary data.</text>
</comment>
<dbReference type="CDD" id="cd00303">
    <property type="entry name" value="retropepsin_like"/>
    <property type="match status" value="1"/>
</dbReference>
<evidence type="ECO:0008006" key="3">
    <source>
        <dbReference type="Google" id="ProtNLM"/>
    </source>
</evidence>
<dbReference type="EMBL" id="QGKX02000088">
    <property type="protein sequence ID" value="KAF3587740.1"/>
    <property type="molecule type" value="Genomic_DNA"/>
</dbReference>
<dbReference type="PANTHER" id="PTHR33067">
    <property type="entry name" value="RNA-DIRECTED DNA POLYMERASE-RELATED"/>
    <property type="match status" value="1"/>
</dbReference>
<dbReference type="AlphaFoldDB" id="A0A8S9S3I3"/>
<accession>A0A8S9S3I3</accession>